<dbReference type="Proteomes" id="UP000663851">
    <property type="component" value="Unassembled WGS sequence"/>
</dbReference>
<dbReference type="EMBL" id="CAJOBO010000332">
    <property type="protein sequence ID" value="CAF4194850.1"/>
    <property type="molecule type" value="Genomic_DNA"/>
</dbReference>
<organism evidence="6 7">
    <name type="scientific">Rotaria socialis</name>
    <dbReference type="NCBI Taxonomy" id="392032"/>
    <lineage>
        <taxon>Eukaryota</taxon>
        <taxon>Metazoa</taxon>
        <taxon>Spiralia</taxon>
        <taxon>Gnathifera</taxon>
        <taxon>Rotifera</taxon>
        <taxon>Eurotatoria</taxon>
        <taxon>Bdelloidea</taxon>
        <taxon>Philodinida</taxon>
        <taxon>Philodinidae</taxon>
        <taxon>Rotaria</taxon>
    </lineage>
</organism>
<keyword evidence="3" id="KW-0378">Hydrolase</keyword>
<evidence type="ECO:0000256" key="1">
    <source>
        <dbReference type="ARBA" id="ARBA00005429"/>
    </source>
</evidence>
<evidence type="ECO:0000313" key="7">
    <source>
        <dbReference type="Proteomes" id="UP000663851"/>
    </source>
</evidence>
<feature type="domain" description="IRG-type G" evidence="5">
    <location>
        <begin position="83"/>
        <end position="285"/>
    </location>
</feature>
<dbReference type="GO" id="GO:0016020">
    <property type="term" value="C:membrane"/>
    <property type="evidence" value="ECO:0007669"/>
    <property type="project" value="InterPro"/>
</dbReference>
<dbReference type="Gene3D" id="3.40.50.300">
    <property type="entry name" value="P-loop containing nucleotide triphosphate hydrolases"/>
    <property type="match status" value="1"/>
</dbReference>
<dbReference type="InterPro" id="IPR030385">
    <property type="entry name" value="G_IRG_dom"/>
</dbReference>
<reference evidence="6" key="1">
    <citation type="submission" date="2021-02" db="EMBL/GenBank/DDBJ databases">
        <authorList>
            <person name="Nowell W R."/>
        </authorList>
    </citation>
    <scope>NUCLEOTIDE SEQUENCE</scope>
</reference>
<proteinExistence type="inferred from homology"/>
<dbReference type="InterPro" id="IPR027417">
    <property type="entry name" value="P-loop_NTPase"/>
</dbReference>
<keyword evidence="2" id="KW-0547">Nucleotide-binding</keyword>
<dbReference type="InterPro" id="IPR051515">
    <property type="entry name" value="IRG"/>
</dbReference>
<dbReference type="PROSITE" id="PS51716">
    <property type="entry name" value="G_IRG"/>
    <property type="match status" value="1"/>
</dbReference>
<evidence type="ECO:0000256" key="3">
    <source>
        <dbReference type="ARBA" id="ARBA00022801"/>
    </source>
</evidence>
<evidence type="ECO:0000313" key="6">
    <source>
        <dbReference type="EMBL" id="CAF4194850.1"/>
    </source>
</evidence>
<comment type="caution">
    <text evidence="6">The sequence shown here is derived from an EMBL/GenBank/DDBJ whole genome shotgun (WGS) entry which is preliminary data.</text>
</comment>
<protein>
    <recommendedName>
        <fullName evidence="5">IRG-type G domain-containing protein</fullName>
    </recommendedName>
</protein>
<comment type="similarity">
    <text evidence="1">Belongs to the TRAFAC class dynamin-like GTPase superfamily. IRG family.</text>
</comment>
<accession>A0A820ARB9</accession>
<sequence>MIICIIESGHSRHGTGHLCHRNGQSCQGHGSSSNYEKKIETKFKAVESDDMTNFREEVKKWMESGMHNYESFLSDQATRWERCPLSIAVTGSAGQGKSSLINTLRGLKPGSDDAAKVCEVECTQEITEYPDPTHPNLIYYDLPGVGTPKFSRSEYFNMIKNQTKHNMEFKDFDFFLILSADRFTEEDAWLAQQINGGGKQFYFVRTKIDISINNSRDNDPDNFNEEKLLNTIQTYCLKELNALNRNIRGSINNGWNEANIFLLSTKLFHSDRWDFRRMRKSLMKDYPDKKRDSFIMSFRTNSKDILREKVSVLQKGLWQYAMVSALGGAVPYPVVSTVIDLATVQFALSNYKKHLGLDHKSLEILLETYQMGSITSRLKSSASYLFYTPDQVFAKIVRSEIKDEIAEKTTKQLLKYFPMLGQLVDATISYRNTYIQLHEMLNELESAGINVIDYARDDFLKSRDRSEEL</sequence>
<evidence type="ECO:0000256" key="2">
    <source>
        <dbReference type="ARBA" id="ARBA00022741"/>
    </source>
</evidence>
<dbReference type="PANTHER" id="PTHR32341:SF10">
    <property type="entry name" value="INTERFERON-INDUCIBLE GTPASE 5"/>
    <property type="match status" value="1"/>
</dbReference>
<gene>
    <name evidence="6" type="ORF">HFQ381_LOCUS7082</name>
</gene>
<evidence type="ECO:0000256" key="4">
    <source>
        <dbReference type="ARBA" id="ARBA00023134"/>
    </source>
</evidence>
<name>A0A820ARB9_9BILA</name>
<dbReference type="GO" id="GO:0005525">
    <property type="term" value="F:GTP binding"/>
    <property type="evidence" value="ECO:0007669"/>
    <property type="project" value="UniProtKB-KW"/>
</dbReference>
<dbReference type="SUPFAM" id="SSF52540">
    <property type="entry name" value="P-loop containing nucleoside triphosphate hydrolases"/>
    <property type="match status" value="1"/>
</dbReference>
<dbReference type="GO" id="GO:0016787">
    <property type="term" value="F:hydrolase activity"/>
    <property type="evidence" value="ECO:0007669"/>
    <property type="project" value="UniProtKB-KW"/>
</dbReference>
<dbReference type="PANTHER" id="PTHR32341">
    <property type="entry name" value="INTERFERON-INDUCIBLE GTPASE"/>
    <property type="match status" value="1"/>
</dbReference>
<dbReference type="Pfam" id="PF05049">
    <property type="entry name" value="IIGP"/>
    <property type="match status" value="1"/>
</dbReference>
<dbReference type="InterPro" id="IPR007743">
    <property type="entry name" value="Immunity-related_GTPase-like"/>
</dbReference>
<keyword evidence="4" id="KW-0342">GTP-binding</keyword>
<evidence type="ECO:0000259" key="5">
    <source>
        <dbReference type="PROSITE" id="PS51716"/>
    </source>
</evidence>
<dbReference type="FunFam" id="3.40.50.300:FF:000541">
    <property type="entry name" value="Immunity related GTPase M"/>
    <property type="match status" value="1"/>
</dbReference>
<dbReference type="AlphaFoldDB" id="A0A820ARB9"/>